<feature type="domain" description="PiggyBac transposable element-derived protein" evidence="2">
    <location>
        <begin position="290"/>
        <end position="355"/>
    </location>
</feature>
<organism evidence="3 4">
    <name type="scientific">Ignelater luminosus</name>
    <name type="common">Cucubano</name>
    <name type="synonym">Pyrophorus luminosus</name>
    <dbReference type="NCBI Taxonomy" id="2038154"/>
    <lineage>
        <taxon>Eukaryota</taxon>
        <taxon>Metazoa</taxon>
        <taxon>Ecdysozoa</taxon>
        <taxon>Arthropoda</taxon>
        <taxon>Hexapoda</taxon>
        <taxon>Insecta</taxon>
        <taxon>Pterygota</taxon>
        <taxon>Neoptera</taxon>
        <taxon>Endopterygota</taxon>
        <taxon>Coleoptera</taxon>
        <taxon>Polyphaga</taxon>
        <taxon>Elateriformia</taxon>
        <taxon>Elateroidea</taxon>
        <taxon>Elateridae</taxon>
        <taxon>Agrypninae</taxon>
        <taxon>Pyrophorini</taxon>
        <taxon>Ignelater</taxon>
    </lineage>
</organism>
<accession>A0A8K0D204</accession>
<dbReference type="AlphaFoldDB" id="A0A8K0D204"/>
<protein>
    <recommendedName>
        <fullName evidence="2">PiggyBac transposable element-derived protein domain-containing protein</fullName>
    </recommendedName>
</protein>
<proteinExistence type="predicted"/>
<dbReference type="InterPro" id="IPR029526">
    <property type="entry name" value="PGBD"/>
</dbReference>
<dbReference type="Proteomes" id="UP000801492">
    <property type="component" value="Unassembled WGS sequence"/>
</dbReference>
<comment type="caution">
    <text evidence="3">The sequence shown here is derived from an EMBL/GenBank/DDBJ whole genome shotgun (WGS) entry which is preliminary data.</text>
</comment>
<feature type="compositionally biased region" description="Acidic residues" evidence="1">
    <location>
        <begin position="9"/>
        <end position="22"/>
    </location>
</feature>
<sequence>MTFELDLQSSEETDGMELDVGGDGDNYYSNSDENYMDYIDSDSDCEFCTSSATSKRINIATRQFYELLEGKNISSVAASEIIDLFCDIVGLDKEKYMFRASHLNKKNVMIMFQDQSGEWIEYLAVSSCSGKKTETLGLTSTGEIANAVNKALHKYKTAEEIVGFCFDSTSTNSGENNGAVKLLKAGFRCQLCDKTTVQVALFKDRMADLNVEQVRLRDFACKQTLEFFKTLRTSSSFLNTDVEYWDPSCNRKVFCLKQKCFKVEAHQLRSVQFAEDFGSPIRVNFDSLLEIFRNLITEEIMQLIVDETCKYALQNGKQMEFDVKKLEAFLGTLIRMECHMFPSIRLYWSGDDNMRVDRSFNRNVAVDESMVDSKFGQNLAPKPTIY</sequence>
<evidence type="ECO:0000256" key="1">
    <source>
        <dbReference type="SAM" id="MobiDB-lite"/>
    </source>
</evidence>
<feature type="region of interest" description="Disordered" evidence="1">
    <location>
        <begin position="1"/>
        <end position="23"/>
    </location>
</feature>
<dbReference type="EMBL" id="VTPC01005745">
    <property type="protein sequence ID" value="KAF2895626.1"/>
    <property type="molecule type" value="Genomic_DNA"/>
</dbReference>
<evidence type="ECO:0000259" key="2">
    <source>
        <dbReference type="Pfam" id="PF13843"/>
    </source>
</evidence>
<evidence type="ECO:0000313" key="3">
    <source>
        <dbReference type="EMBL" id="KAF2895626.1"/>
    </source>
</evidence>
<reference evidence="3" key="1">
    <citation type="submission" date="2019-08" db="EMBL/GenBank/DDBJ databases">
        <title>The genome of the North American firefly Photinus pyralis.</title>
        <authorList>
            <consortium name="Photinus pyralis genome working group"/>
            <person name="Fallon T.R."/>
            <person name="Sander Lower S.E."/>
            <person name="Weng J.-K."/>
        </authorList>
    </citation>
    <scope>NUCLEOTIDE SEQUENCE</scope>
    <source>
        <strain evidence="3">TRF0915ILg1</strain>
        <tissue evidence="3">Whole body</tissue>
    </source>
</reference>
<evidence type="ECO:0000313" key="4">
    <source>
        <dbReference type="Proteomes" id="UP000801492"/>
    </source>
</evidence>
<dbReference type="Pfam" id="PF13843">
    <property type="entry name" value="DDE_Tnp_1_7"/>
    <property type="match status" value="1"/>
</dbReference>
<name>A0A8K0D204_IGNLU</name>
<keyword evidence="4" id="KW-1185">Reference proteome</keyword>
<gene>
    <name evidence="3" type="ORF">ILUMI_10549</name>
</gene>